<accession>A0A8B7Z8U6</accession>
<organism evidence="5 6">
    <name type="scientific">Acanthaster planci</name>
    <name type="common">Crown-of-thorns starfish</name>
    <dbReference type="NCBI Taxonomy" id="133434"/>
    <lineage>
        <taxon>Eukaryota</taxon>
        <taxon>Metazoa</taxon>
        <taxon>Echinodermata</taxon>
        <taxon>Eleutherozoa</taxon>
        <taxon>Asterozoa</taxon>
        <taxon>Asteroidea</taxon>
        <taxon>Valvatacea</taxon>
        <taxon>Valvatida</taxon>
        <taxon>Acanthasteridae</taxon>
        <taxon>Acanthaster</taxon>
    </lineage>
</organism>
<dbReference type="SUPFAM" id="SSF57184">
    <property type="entry name" value="Growth factor receptor domain"/>
    <property type="match status" value="1"/>
</dbReference>
<dbReference type="PANTHER" id="PTHR24255:SF31">
    <property type="entry name" value="CUBILIN-LIKE PROTEIN"/>
    <property type="match status" value="1"/>
</dbReference>
<dbReference type="FunFam" id="2.60.120.290:FF:000005">
    <property type="entry name" value="Procollagen C-endopeptidase enhancer 1"/>
    <property type="match status" value="1"/>
</dbReference>
<feature type="domain" description="CUB" evidence="4">
    <location>
        <begin position="269"/>
        <end position="380"/>
    </location>
</feature>
<evidence type="ECO:0000313" key="6">
    <source>
        <dbReference type="RefSeq" id="XP_022101382.1"/>
    </source>
</evidence>
<feature type="signal peptide" evidence="3">
    <location>
        <begin position="1"/>
        <end position="23"/>
    </location>
</feature>
<dbReference type="KEGG" id="aplc:110985007"/>
<dbReference type="SMART" id="SM00261">
    <property type="entry name" value="FU"/>
    <property type="match status" value="1"/>
</dbReference>
<evidence type="ECO:0000256" key="3">
    <source>
        <dbReference type="SAM" id="SignalP"/>
    </source>
</evidence>
<keyword evidence="5" id="KW-1185">Reference proteome</keyword>
<dbReference type="CDD" id="cd00041">
    <property type="entry name" value="CUB"/>
    <property type="match status" value="1"/>
</dbReference>
<dbReference type="RefSeq" id="XP_022101382.1">
    <property type="nucleotide sequence ID" value="XM_022245690.1"/>
</dbReference>
<dbReference type="OrthoDB" id="6219513at2759"/>
<dbReference type="Pfam" id="PF00757">
    <property type="entry name" value="Furin-like"/>
    <property type="match status" value="1"/>
</dbReference>
<dbReference type="InterPro" id="IPR035914">
    <property type="entry name" value="Sperma_CUB_dom_sf"/>
</dbReference>
<dbReference type="GeneID" id="110985007"/>
<dbReference type="GO" id="GO:0004252">
    <property type="term" value="F:serine-type endopeptidase activity"/>
    <property type="evidence" value="ECO:0007669"/>
    <property type="project" value="TreeGrafter"/>
</dbReference>
<dbReference type="InterPro" id="IPR006211">
    <property type="entry name" value="Furin-like_Cys-rich_dom"/>
</dbReference>
<reference evidence="6" key="1">
    <citation type="submission" date="2025-08" db="UniProtKB">
        <authorList>
            <consortium name="RefSeq"/>
        </authorList>
    </citation>
    <scope>IDENTIFICATION</scope>
</reference>
<dbReference type="InterPro" id="IPR006212">
    <property type="entry name" value="Furin_repeat"/>
</dbReference>
<proteinExistence type="predicted"/>
<evidence type="ECO:0000259" key="4">
    <source>
        <dbReference type="PROSITE" id="PS01180"/>
    </source>
</evidence>
<protein>
    <submittedName>
        <fullName evidence="6">Cubilin-like</fullName>
    </submittedName>
</protein>
<dbReference type="PROSITE" id="PS01180">
    <property type="entry name" value="CUB"/>
    <property type="match status" value="1"/>
</dbReference>
<dbReference type="AlphaFoldDB" id="A0A8B7Z8U6"/>
<dbReference type="Pfam" id="PF00431">
    <property type="entry name" value="CUB"/>
    <property type="match status" value="1"/>
</dbReference>
<dbReference type="SMART" id="SM00042">
    <property type="entry name" value="CUB"/>
    <property type="match status" value="1"/>
</dbReference>
<dbReference type="OMA" id="PAFIYNE"/>
<dbReference type="Gene3D" id="2.10.220.10">
    <property type="entry name" value="Hormone Receptor, Insulin-like Growth Factor Receptor 1, Chain A, domain 2"/>
    <property type="match status" value="1"/>
</dbReference>
<dbReference type="SUPFAM" id="SSF49854">
    <property type="entry name" value="Spermadhesin, CUB domain"/>
    <property type="match status" value="2"/>
</dbReference>
<dbReference type="Gene3D" id="2.60.120.290">
    <property type="entry name" value="Spermadhesin, CUB domain"/>
    <property type="match status" value="1"/>
</dbReference>
<name>A0A8B7Z8U6_ACAPL</name>
<dbReference type="PANTHER" id="PTHR24255">
    <property type="entry name" value="COMPLEMENT COMPONENT 1, S SUBCOMPONENT-RELATED"/>
    <property type="match status" value="1"/>
</dbReference>
<keyword evidence="3" id="KW-0732">Signal</keyword>
<dbReference type="InterPro" id="IPR000859">
    <property type="entry name" value="CUB_dom"/>
</dbReference>
<dbReference type="InterPro" id="IPR009030">
    <property type="entry name" value="Growth_fac_rcpt_cys_sf"/>
</dbReference>
<evidence type="ECO:0000313" key="5">
    <source>
        <dbReference type="Proteomes" id="UP000694845"/>
    </source>
</evidence>
<dbReference type="Proteomes" id="UP000694845">
    <property type="component" value="Unplaced"/>
</dbReference>
<evidence type="ECO:0000256" key="1">
    <source>
        <dbReference type="ARBA" id="ARBA00023157"/>
    </source>
</evidence>
<comment type="caution">
    <text evidence="2">Lacks conserved residue(s) required for the propagation of feature annotation.</text>
</comment>
<sequence length="402" mass="44579">MEAKRLLLMLLVATPAFLVSVDSSSLEEQGCHEQCTNGCFGPGAEECCHEQCAPDDGCTDSTDMGCTDCLNVRLDGRCRTDCGPAFIYNEVTFELEPNPDFKFQHGYQCVEKCPKFAFTEHFSCLEVCGKGYRAEGDQCVRCGGACPVRGEVNPLVNDQCDGVKQHQWGVINRKNSPTGNVTCTQVLIGQPGSKLKAKLMDVSIQSGIDEKLVLVADGYRQSFDRETYATTLYLDSNVLIVQHRTVATGNGYMLAYNFMAPEGEVAEGCDQVFTTNSGSFQSPGYPNKYRNRERCTYQIIVDPGYRVEVVFNRLYLQGEEPSCLSDQLEVREPILGTSTTYCGRHKPPFTINSRTNYLVLRFVSDDSNNYKGFTAKFNAVEVPEGEKEDFTVDSGLDLPLAF</sequence>
<gene>
    <name evidence="6" type="primary">LOC110985007</name>
</gene>
<dbReference type="GO" id="GO:0005615">
    <property type="term" value="C:extracellular space"/>
    <property type="evidence" value="ECO:0007669"/>
    <property type="project" value="TreeGrafter"/>
</dbReference>
<keyword evidence="1" id="KW-1015">Disulfide bond</keyword>
<feature type="chain" id="PRO_5034725679" evidence="3">
    <location>
        <begin position="24"/>
        <end position="402"/>
    </location>
</feature>
<evidence type="ECO:0000256" key="2">
    <source>
        <dbReference type="PROSITE-ProRule" id="PRU00059"/>
    </source>
</evidence>